<dbReference type="InterPro" id="IPR028082">
    <property type="entry name" value="Peripla_BP_I"/>
</dbReference>
<organism evidence="1 2">
    <name type="scientific">Shigella boydii</name>
    <dbReference type="NCBI Taxonomy" id="621"/>
    <lineage>
        <taxon>Bacteria</taxon>
        <taxon>Pseudomonadati</taxon>
        <taxon>Pseudomonadota</taxon>
        <taxon>Gammaproteobacteria</taxon>
        <taxon>Enterobacterales</taxon>
        <taxon>Enterobacteriaceae</taxon>
        <taxon>Shigella</taxon>
    </lineage>
</organism>
<sequence length="71" mass="7707">MKNIKLLGSAMLVSLALFSQNSLAKEYKIGASLLTQQHPFYIDLANAMKEEAKKDNVNLSVSIGNAANLLI</sequence>
<accession>A0A2S8DR65</accession>
<reference evidence="1 2" key="1">
    <citation type="submission" date="2018-06" db="EMBL/GenBank/DDBJ databases">
        <authorList>
            <consortium name="Pathogen Informatics"/>
            <person name="Doyle S."/>
        </authorList>
    </citation>
    <scope>NUCLEOTIDE SEQUENCE [LARGE SCALE GENOMIC DNA]</scope>
    <source>
        <strain evidence="1 2">NCTC8576</strain>
    </source>
</reference>
<evidence type="ECO:0000313" key="1">
    <source>
        <dbReference type="EMBL" id="SPZ72314.1"/>
    </source>
</evidence>
<name>A0A2S8DR65_SHIBO</name>
<proteinExistence type="predicted"/>
<dbReference type="Proteomes" id="UP000251799">
    <property type="component" value="Unassembled WGS sequence"/>
</dbReference>
<dbReference type="EMBL" id="UAUR01000003">
    <property type="protein sequence ID" value="SPZ72314.1"/>
    <property type="molecule type" value="Genomic_DNA"/>
</dbReference>
<evidence type="ECO:0000313" key="2">
    <source>
        <dbReference type="Proteomes" id="UP000251799"/>
    </source>
</evidence>
<dbReference type="SUPFAM" id="SSF53822">
    <property type="entry name" value="Periplasmic binding protein-like I"/>
    <property type="match status" value="1"/>
</dbReference>
<gene>
    <name evidence="1" type="ORF">NCTC8576_01912</name>
</gene>
<protein>
    <submittedName>
        <fullName evidence="1">Uncharacterized protein</fullName>
    </submittedName>
</protein>
<dbReference type="AlphaFoldDB" id="A0A2S8DR65"/>
<dbReference type="Gene3D" id="3.40.50.2300">
    <property type="match status" value="1"/>
</dbReference>
<dbReference type="RefSeq" id="WP_004980611.1">
    <property type="nucleotide sequence ID" value="NZ_CABVVE010000072.1"/>
</dbReference>